<evidence type="ECO:0000256" key="1">
    <source>
        <dbReference type="ARBA" id="ARBA00007513"/>
    </source>
</evidence>
<keyword evidence="6" id="KW-0732">Signal</keyword>
<dbReference type="EMBL" id="CALNXI010001698">
    <property type="protein sequence ID" value="CAH3175223.1"/>
    <property type="molecule type" value="Genomic_DNA"/>
</dbReference>
<dbReference type="InterPro" id="IPR012347">
    <property type="entry name" value="Ferritin-like"/>
</dbReference>
<keyword evidence="4 5" id="KW-0408">Iron</keyword>
<dbReference type="InterPro" id="IPR008331">
    <property type="entry name" value="Ferritin_DPS_dom"/>
</dbReference>
<organism evidence="8 9">
    <name type="scientific">Porites evermanni</name>
    <dbReference type="NCBI Taxonomy" id="104178"/>
    <lineage>
        <taxon>Eukaryota</taxon>
        <taxon>Metazoa</taxon>
        <taxon>Cnidaria</taxon>
        <taxon>Anthozoa</taxon>
        <taxon>Hexacorallia</taxon>
        <taxon>Scleractinia</taxon>
        <taxon>Fungiina</taxon>
        <taxon>Poritidae</taxon>
        <taxon>Porites</taxon>
    </lineage>
</organism>
<name>A0ABN8R774_9CNID</name>
<proteinExistence type="inferred from homology"/>
<dbReference type="PANTHER" id="PTHR11431:SF75">
    <property type="entry name" value="FERRITIN"/>
    <property type="match status" value="1"/>
</dbReference>
<accession>A0ABN8R774</accession>
<dbReference type="PROSITE" id="PS50905">
    <property type="entry name" value="FERRITIN_LIKE"/>
    <property type="match status" value="2"/>
</dbReference>
<keyword evidence="2 5" id="KW-0409">Iron storage</keyword>
<evidence type="ECO:0000313" key="9">
    <source>
        <dbReference type="Proteomes" id="UP001159427"/>
    </source>
</evidence>
<dbReference type="Proteomes" id="UP001159427">
    <property type="component" value="Unassembled WGS sequence"/>
</dbReference>
<dbReference type="InterPro" id="IPR009040">
    <property type="entry name" value="Ferritin-like_diiron"/>
</dbReference>
<dbReference type="InterPro" id="IPR009078">
    <property type="entry name" value="Ferritin-like_SF"/>
</dbReference>
<sequence>QLPFAFLTSLLIGVDVACGHTVVGTGQCSLANHIKSNTRWRYVHYKDPSGNETNEAPLPLVSPYTSKSEEEINKQINRELFAHYTYLSMAAKARECDVATMIITCSPIIGQMDICLLLYCIDLSTSANCCEPSSAAMHFDRDDINLPGFHKFFKESAEEEMKHAQKLMKYQNMRGGRVKLHQIMKPCRDHWGNGLDAMKDSLALEKDEYQSLLDLHDVSQNANDPQVQNLVFCNHTHSLWCLFLETHEYANPPLPLVSPYTSKSEEEINKQINRELFAHYTYLSMVRFN</sequence>
<comment type="catalytic activity">
    <reaction evidence="5">
        <text>4 Fe(2+) + O2 + 4 H(+) = 4 Fe(3+) + 2 H2O</text>
        <dbReference type="Rhea" id="RHEA:11148"/>
        <dbReference type="ChEBI" id="CHEBI:15377"/>
        <dbReference type="ChEBI" id="CHEBI:15378"/>
        <dbReference type="ChEBI" id="CHEBI:15379"/>
        <dbReference type="ChEBI" id="CHEBI:29033"/>
        <dbReference type="ChEBI" id="CHEBI:29034"/>
        <dbReference type="EC" id="1.16.3.1"/>
    </reaction>
</comment>
<feature type="signal peptide" evidence="6">
    <location>
        <begin position="1"/>
        <end position="19"/>
    </location>
</feature>
<dbReference type="Gene3D" id="1.20.1260.10">
    <property type="match status" value="2"/>
</dbReference>
<evidence type="ECO:0000256" key="2">
    <source>
        <dbReference type="ARBA" id="ARBA00022434"/>
    </source>
</evidence>
<keyword evidence="9" id="KW-1185">Reference proteome</keyword>
<feature type="chain" id="PRO_5046690351" description="Ferritin" evidence="6">
    <location>
        <begin position="20"/>
        <end position="289"/>
    </location>
</feature>
<dbReference type="CDD" id="cd01056">
    <property type="entry name" value="Euk_Ferritin"/>
    <property type="match status" value="1"/>
</dbReference>
<feature type="domain" description="Ferritin-like diiron" evidence="7">
    <location>
        <begin position="258"/>
        <end position="289"/>
    </location>
</feature>
<feature type="domain" description="Ferritin-like diiron" evidence="7">
    <location>
        <begin position="108"/>
        <end position="257"/>
    </location>
</feature>
<evidence type="ECO:0000256" key="5">
    <source>
        <dbReference type="RuleBase" id="RU361145"/>
    </source>
</evidence>
<evidence type="ECO:0000313" key="8">
    <source>
        <dbReference type="EMBL" id="CAH3175223.1"/>
    </source>
</evidence>
<feature type="non-terminal residue" evidence="8">
    <location>
        <position position="1"/>
    </location>
</feature>
<dbReference type="Pfam" id="PF00210">
    <property type="entry name" value="Ferritin"/>
    <property type="match status" value="1"/>
</dbReference>
<protein>
    <recommendedName>
        <fullName evidence="5">Ferritin</fullName>
        <ecNumber evidence="5">1.16.3.1</ecNumber>
    </recommendedName>
</protein>
<dbReference type="PANTHER" id="PTHR11431">
    <property type="entry name" value="FERRITIN"/>
    <property type="match status" value="1"/>
</dbReference>
<comment type="similarity">
    <text evidence="1 5">Belongs to the ferritin family.</text>
</comment>
<comment type="function">
    <text evidence="5">Stores iron in a soluble, non-toxic, readily available form. Important for iron homeostasis. Iron is taken up in the ferrous form and deposited as ferric hydroxides after oxidation.</text>
</comment>
<dbReference type="InterPro" id="IPR001519">
    <property type="entry name" value="Ferritin"/>
</dbReference>
<keyword evidence="3 5" id="KW-0479">Metal-binding</keyword>
<evidence type="ECO:0000256" key="4">
    <source>
        <dbReference type="ARBA" id="ARBA00023004"/>
    </source>
</evidence>
<evidence type="ECO:0000256" key="3">
    <source>
        <dbReference type="ARBA" id="ARBA00022723"/>
    </source>
</evidence>
<dbReference type="SUPFAM" id="SSF47240">
    <property type="entry name" value="Ferritin-like"/>
    <property type="match status" value="2"/>
</dbReference>
<evidence type="ECO:0000256" key="6">
    <source>
        <dbReference type="SAM" id="SignalP"/>
    </source>
</evidence>
<dbReference type="EC" id="1.16.3.1" evidence="5"/>
<keyword evidence="5" id="KW-0560">Oxidoreductase</keyword>
<comment type="caution">
    <text evidence="8">The sequence shown here is derived from an EMBL/GenBank/DDBJ whole genome shotgun (WGS) entry which is preliminary data.</text>
</comment>
<reference evidence="8 9" key="1">
    <citation type="submission" date="2022-05" db="EMBL/GenBank/DDBJ databases">
        <authorList>
            <consortium name="Genoscope - CEA"/>
            <person name="William W."/>
        </authorList>
    </citation>
    <scope>NUCLEOTIDE SEQUENCE [LARGE SCALE GENOMIC DNA]</scope>
</reference>
<gene>
    <name evidence="8" type="ORF">PEVE_00009956</name>
</gene>
<evidence type="ECO:0000259" key="7">
    <source>
        <dbReference type="PROSITE" id="PS50905"/>
    </source>
</evidence>